<sequence length="645" mass="72153">MSFIQFQPPFPFPPSSYQHSYSYRHSRDWRRAGIVRSSPFRNHGRHGSAFLPPCLGGRFHAAAASLVANVGTPRPSSIYPSTIPSSTAIPYQEPFAAAPPENYMMQGNPTNTGAPPEKPLVPSSTADWEAKKDVIRQLYMDENRILNEVIDIMHRVHRFKATARMYKGQFHKWEWSKYNTRKGRSQNALMPAQSRATKKRAHDADNTVSSETAAAHLDFGLPTVQSTGSQAVMARVGNAMNTPLLHQNSDFRNVEFSLDAYKALINIWSPGDKPWKSSIPSPPAAPAGTILQQVQQALALFDRGQNAGGIQILDSVNERIASALTITASSSSSAACGDNKTGTEITTTTTATTATTANIPIEIIWDCFLAVPQLILTANRPELLSLFMDYLARYANITLSSGHPLTKISCHLAALTRAFSIHRQQKNNHPQTSQEEALNMLKMYVSESWTLWLDLITETRGPKDHVTIHLRRGYAVLMEEDGDSPGRGSSRLLTDFTSSLDESIQIRGEEATTARVLELEELLAKMYMPLFTPKKLAHAEKMLKDVITKVVTRLGKGGTRADTEMGYNDRFLLFIVKHFLARIADHEGNLEAGRKWRRESLETEKKDLFWRQTSQMVEEGLRADGREEEAEEIKREMEEVMPKEE</sequence>
<accession>A0ABR0FD79</accession>
<feature type="domain" description="Clr5" evidence="2">
    <location>
        <begin position="125"/>
        <end position="177"/>
    </location>
</feature>
<name>A0ABR0FD79_9PEZI</name>
<feature type="compositionally biased region" description="Basic and acidic residues" evidence="1">
    <location>
        <begin position="632"/>
        <end position="645"/>
    </location>
</feature>
<reference evidence="3 4" key="1">
    <citation type="journal article" date="2023" name="bioRxiv">
        <title>High-quality genome assemblies of four members of thePodospora anserinaspecies complex.</title>
        <authorList>
            <person name="Ament-Velasquez S.L."/>
            <person name="Vogan A.A."/>
            <person name="Wallerman O."/>
            <person name="Hartmann F."/>
            <person name="Gautier V."/>
            <person name="Silar P."/>
            <person name="Giraud T."/>
            <person name="Johannesson H."/>
        </authorList>
    </citation>
    <scope>NUCLEOTIDE SEQUENCE [LARGE SCALE GENOMIC DNA]</scope>
    <source>
        <strain evidence="3 4">CBS 112042</strain>
    </source>
</reference>
<evidence type="ECO:0000259" key="2">
    <source>
        <dbReference type="Pfam" id="PF14420"/>
    </source>
</evidence>
<dbReference type="Pfam" id="PF14420">
    <property type="entry name" value="Clr5"/>
    <property type="match status" value="1"/>
</dbReference>
<dbReference type="GeneID" id="87900968"/>
<feature type="region of interest" description="Disordered" evidence="1">
    <location>
        <begin position="621"/>
        <end position="645"/>
    </location>
</feature>
<comment type="caution">
    <text evidence="3">The sequence shown here is derived from an EMBL/GenBank/DDBJ whole genome shotgun (WGS) entry which is preliminary data.</text>
</comment>
<dbReference type="PANTHER" id="PTHR38788:SF3">
    <property type="entry name" value="CLR5 DOMAIN-CONTAINING PROTEIN"/>
    <property type="match status" value="1"/>
</dbReference>
<gene>
    <name evidence="3" type="ORF">QC761_610780</name>
</gene>
<keyword evidence="4" id="KW-1185">Reference proteome</keyword>
<feature type="region of interest" description="Disordered" evidence="1">
    <location>
        <begin position="184"/>
        <end position="205"/>
    </location>
</feature>
<dbReference type="Proteomes" id="UP001322138">
    <property type="component" value="Unassembled WGS sequence"/>
</dbReference>
<dbReference type="RefSeq" id="XP_062730228.1">
    <property type="nucleotide sequence ID" value="XM_062881486.1"/>
</dbReference>
<dbReference type="InterPro" id="IPR025676">
    <property type="entry name" value="Clr5_dom"/>
</dbReference>
<organism evidence="3 4">
    <name type="scientific">Podospora bellae-mahoneyi</name>
    <dbReference type="NCBI Taxonomy" id="2093777"/>
    <lineage>
        <taxon>Eukaryota</taxon>
        <taxon>Fungi</taxon>
        <taxon>Dikarya</taxon>
        <taxon>Ascomycota</taxon>
        <taxon>Pezizomycotina</taxon>
        <taxon>Sordariomycetes</taxon>
        <taxon>Sordariomycetidae</taxon>
        <taxon>Sordariales</taxon>
        <taxon>Podosporaceae</taxon>
        <taxon>Podospora</taxon>
    </lineage>
</organism>
<evidence type="ECO:0000313" key="3">
    <source>
        <dbReference type="EMBL" id="KAK4641252.1"/>
    </source>
</evidence>
<dbReference type="PANTHER" id="PTHR38788">
    <property type="entry name" value="CLR5 DOMAIN-CONTAINING PROTEIN"/>
    <property type="match status" value="1"/>
</dbReference>
<evidence type="ECO:0000313" key="4">
    <source>
        <dbReference type="Proteomes" id="UP001322138"/>
    </source>
</evidence>
<protein>
    <recommendedName>
        <fullName evidence="2">Clr5 domain-containing protein</fullName>
    </recommendedName>
</protein>
<evidence type="ECO:0000256" key="1">
    <source>
        <dbReference type="SAM" id="MobiDB-lite"/>
    </source>
</evidence>
<dbReference type="EMBL" id="JAFFGZ010000008">
    <property type="protein sequence ID" value="KAK4641252.1"/>
    <property type="molecule type" value="Genomic_DNA"/>
</dbReference>
<proteinExistence type="predicted"/>